<evidence type="ECO:0000256" key="2">
    <source>
        <dbReference type="ARBA" id="ARBA00001966"/>
    </source>
</evidence>
<dbReference type="EMBL" id="AP021875">
    <property type="protein sequence ID" value="BBO74655.1"/>
    <property type="molecule type" value="Genomic_DNA"/>
</dbReference>
<evidence type="ECO:0000256" key="8">
    <source>
        <dbReference type="ARBA" id="ARBA00023004"/>
    </source>
</evidence>
<evidence type="ECO:0000256" key="3">
    <source>
        <dbReference type="ARBA" id="ARBA00008703"/>
    </source>
</evidence>
<organism evidence="11 12">
    <name type="scientific">Desulfosarcina widdelii</name>
    <dbReference type="NCBI Taxonomy" id="947919"/>
    <lineage>
        <taxon>Bacteria</taxon>
        <taxon>Pseudomonadati</taxon>
        <taxon>Thermodesulfobacteriota</taxon>
        <taxon>Desulfobacteria</taxon>
        <taxon>Desulfobacterales</taxon>
        <taxon>Desulfosarcinaceae</taxon>
        <taxon>Desulfosarcina</taxon>
    </lineage>
</organism>
<keyword evidence="7" id="KW-0663">Pyridoxal phosphate</keyword>
<dbReference type="GO" id="GO:0003824">
    <property type="term" value="F:catalytic activity"/>
    <property type="evidence" value="ECO:0007669"/>
    <property type="project" value="InterPro"/>
</dbReference>
<keyword evidence="8" id="KW-0408">Iron</keyword>
<keyword evidence="4" id="KW-0004">4Fe-4S</keyword>
<dbReference type="OrthoDB" id="9768064at2"/>
<comment type="cofactor">
    <cofactor evidence="2">
        <name>[4Fe-4S] cluster</name>
        <dbReference type="ChEBI" id="CHEBI:49883"/>
    </cofactor>
</comment>
<gene>
    <name evidence="11" type="ORF">DSCW_20720</name>
</gene>
<dbReference type="Proteomes" id="UP000427769">
    <property type="component" value="Chromosome"/>
</dbReference>
<feature type="domain" description="Radical SAM core" evidence="10">
    <location>
        <begin position="201"/>
        <end position="431"/>
    </location>
</feature>
<dbReference type="Gene3D" id="3.20.20.70">
    <property type="entry name" value="Aldolase class I"/>
    <property type="match status" value="2"/>
</dbReference>
<dbReference type="GO" id="GO:0051539">
    <property type="term" value="F:4 iron, 4 sulfur cluster binding"/>
    <property type="evidence" value="ECO:0007669"/>
    <property type="project" value="UniProtKB-KW"/>
</dbReference>
<evidence type="ECO:0000256" key="6">
    <source>
        <dbReference type="ARBA" id="ARBA00022723"/>
    </source>
</evidence>
<proteinExistence type="inferred from homology"/>
<dbReference type="GO" id="GO:0046872">
    <property type="term" value="F:metal ion binding"/>
    <property type="evidence" value="ECO:0007669"/>
    <property type="project" value="UniProtKB-KW"/>
</dbReference>
<dbReference type="PROSITE" id="PS51918">
    <property type="entry name" value="RADICAL_SAM"/>
    <property type="match status" value="1"/>
</dbReference>
<evidence type="ECO:0000313" key="11">
    <source>
        <dbReference type="EMBL" id="BBO74655.1"/>
    </source>
</evidence>
<sequence length="820" mass="91921">MLERNTELNVVFEHSGEEIQVTLESLVAALNDFLDHYGVKSLVGPSFYGIIQAGEGQAKVARLLEACGYPDRPDGFFAELLAKLGKADGTGPIVINDVELPHLLLMAILEVILPGERFLSIRSTEQLEKVTNTRLADGDRANMQAVLDTYPVRLSMHTIRQMRVSRDVAYQYMPFLEELDPAGHTNTWIGQFHQGLLEQMYENRVIFLLNMSCPVYCRFCFRKHKESRNEANPTPADVQKAIEHVANSPSIKEIVITGGDPFMNRKNMATAIDGLMEVKHVQCLRLATRSIAYYPHMFLSDDGELLRYLKRKNLELQDRGKRMEVATHFIHPDEISPQSLEIISDLVRSGIAVYVQTPFLNDCNDQGPELVRLFSLLRGAGAELHYIYIPCSPIHGNTVYWAPISKGLAAGGYLRAHLSDRVIPRICTATPIGKMDWNSSGWAVEPVAENDNFIWIRSPYTPDYFKQFAPIANELENIRVNEEGTIDIQYMAQIGDESLFLGPRPLRLGGGMTPQPETTDAVLPLLTECGGIAPSIVQTGSATLSRVHETRVEIDADAMDEDLYYIRGDERITDVVVVSKTDAVDSVSQIRRIVRALEETPHVNAVRLRSLAFNYQPERFTPAVIDQLAAMNRLTMVNPLRLEIETQFLTADELRPEHTRLARQLNNRGITVYANTPLLGRINDTAEAIHLLAYTCRQAGIEFHHLYVAGLPVQERWNRDNPVALYDVVDIATRVRREGSGREIPRYIIRTILGEVDFGLSSTIVGKDEALSVKLLPYDLSYFTAMAPDFAWPETVKEDPAGRPVVPVAGLLKTTDFALS</sequence>
<dbReference type="PANTHER" id="PTHR30538:SF0">
    <property type="entry name" value="L-LYSINE 2,3-AMINOMUTASE AQ_1632-RELATED"/>
    <property type="match status" value="1"/>
</dbReference>
<dbReference type="RefSeq" id="WP_155303661.1">
    <property type="nucleotide sequence ID" value="NZ_AP021875.1"/>
</dbReference>
<keyword evidence="9" id="KW-0411">Iron-sulfur</keyword>
<dbReference type="SFLD" id="SFLDS00029">
    <property type="entry name" value="Radical_SAM"/>
    <property type="match status" value="1"/>
</dbReference>
<dbReference type="SUPFAM" id="SSF102114">
    <property type="entry name" value="Radical SAM enzymes"/>
    <property type="match status" value="1"/>
</dbReference>
<evidence type="ECO:0000256" key="5">
    <source>
        <dbReference type="ARBA" id="ARBA00022691"/>
    </source>
</evidence>
<evidence type="ECO:0000256" key="4">
    <source>
        <dbReference type="ARBA" id="ARBA00022485"/>
    </source>
</evidence>
<dbReference type="Pfam" id="PF13353">
    <property type="entry name" value="Fer4_12"/>
    <property type="match status" value="1"/>
</dbReference>
<dbReference type="InterPro" id="IPR013785">
    <property type="entry name" value="Aldolase_TIM"/>
</dbReference>
<dbReference type="InterPro" id="IPR003739">
    <property type="entry name" value="Lys_aminomutase/Glu_NH3_mut"/>
</dbReference>
<keyword evidence="5" id="KW-0949">S-adenosyl-L-methionine</keyword>
<dbReference type="InterPro" id="IPR058240">
    <property type="entry name" value="rSAM_sf"/>
</dbReference>
<dbReference type="KEGG" id="dwd:DSCW_20720"/>
<comment type="cofactor">
    <cofactor evidence="1">
        <name>pyridoxal 5'-phosphate</name>
        <dbReference type="ChEBI" id="CHEBI:597326"/>
    </cofactor>
</comment>
<name>A0A5K7Z1R1_9BACT</name>
<evidence type="ECO:0000256" key="7">
    <source>
        <dbReference type="ARBA" id="ARBA00022898"/>
    </source>
</evidence>
<comment type="similarity">
    <text evidence="3">Belongs to the radical SAM superfamily. KamA family.</text>
</comment>
<reference evidence="11 12" key="1">
    <citation type="submission" date="2019-11" db="EMBL/GenBank/DDBJ databases">
        <title>Comparative genomics of hydrocarbon-degrading Desulfosarcina strains.</title>
        <authorList>
            <person name="Watanabe M."/>
            <person name="Kojima H."/>
            <person name="Fukui M."/>
        </authorList>
    </citation>
    <scope>NUCLEOTIDE SEQUENCE [LARGE SCALE GENOMIC DNA]</scope>
    <source>
        <strain evidence="11 12">PP31</strain>
    </source>
</reference>
<dbReference type="AlphaFoldDB" id="A0A5K7Z1R1"/>
<protein>
    <recommendedName>
        <fullName evidence="10">Radical SAM core domain-containing protein</fullName>
    </recommendedName>
</protein>
<accession>A0A5K7Z1R1</accession>
<evidence type="ECO:0000256" key="1">
    <source>
        <dbReference type="ARBA" id="ARBA00001933"/>
    </source>
</evidence>
<dbReference type="InterPro" id="IPR007197">
    <property type="entry name" value="rSAM"/>
</dbReference>
<keyword evidence="6" id="KW-0479">Metal-binding</keyword>
<evidence type="ECO:0000259" key="10">
    <source>
        <dbReference type="PROSITE" id="PS51918"/>
    </source>
</evidence>
<evidence type="ECO:0000313" key="12">
    <source>
        <dbReference type="Proteomes" id="UP000427769"/>
    </source>
</evidence>
<evidence type="ECO:0000256" key="9">
    <source>
        <dbReference type="ARBA" id="ARBA00023014"/>
    </source>
</evidence>
<keyword evidence="12" id="KW-1185">Reference proteome</keyword>
<dbReference type="PANTHER" id="PTHR30538">
    <property type="entry name" value="LYSINE 2,3-AMINOMUTASE-RELATED"/>
    <property type="match status" value="1"/>
</dbReference>